<evidence type="ECO:0000313" key="2">
    <source>
        <dbReference type="Proteomes" id="UP000789508"/>
    </source>
</evidence>
<proteinExistence type="predicted"/>
<dbReference type="OrthoDB" id="2414517at2759"/>
<reference evidence="1" key="1">
    <citation type="submission" date="2021-06" db="EMBL/GenBank/DDBJ databases">
        <authorList>
            <person name="Kallberg Y."/>
            <person name="Tangrot J."/>
            <person name="Rosling A."/>
        </authorList>
    </citation>
    <scope>NUCLEOTIDE SEQUENCE</scope>
    <source>
        <strain evidence="1">FL130A</strain>
    </source>
</reference>
<feature type="non-terminal residue" evidence="1">
    <location>
        <position position="289"/>
    </location>
</feature>
<accession>A0A9N9AE73</accession>
<organism evidence="1 2">
    <name type="scientific">Ambispora leptoticha</name>
    <dbReference type="NCBI Taxonomy" id="144679"/>
    <lineage>
        <taxon>Eukaryota</taxon>
        <taxon>Fungi</taxon>
        <taxon>Fungi incertae sedis</taxon>
        <taxon>Mucoromycota</taxon>
        <taxon>Glomeromycotina</taxon>
        <taxon>Glomeromycetes</taxon>
        <taxon>Archaeosporales</taxon>
        <taxon>Ambisporaceae</taxon>
        <taxon>Ambispora</taxon>
    </lineage>
</organism>
<dbReference type="AlphaFoldDB" id="A0A9N9AE73"/>
<dbReference type="EMBL" id="CAJVPS010001139">
    <property type="protein sequence ID" value="CAG8525926.1"/>
    <property type="molecule type" value="Genomic_DNA"/>
</dbReference>
<evidence type="ECO:0000313" key="1">
    <source>
        <dbReference type="EMBL" id="CAG8525926.1"/>
    </source>
</evidence>
<dbReference type="Proteomes" id="UP000789508">
    <property type="component" value="Unassembled WGS sequence"/>
</dbReference>
<name>A0A9N9AE73_9GLOM</name>
<protein>
    <submittedName>
        <fullName evidence="1">12374_t:CDS:1</fullName>
    </submittedName>
</protein>
<comment type="caution">
    <text evidence="1">The sequence shown here is derived from an EMBL/GenBank/DDBJ whole genome shotgun (WGS) entry which is preliminary data.</text>
</comment>
<sequence>SSREQELLDRLASLENKHRVFTIKDSYGKQRKNFSWPADIGSVTLDTMKLAILKVLPFPQDTKPEDLTLRFGKAEENNCEKLGLEDDATFRQYLKSCALQGSLTLKVQIDARFTAKQKPLGANTSPPFLVVATSLFEGLVKMYPQLYIEGKYGRGPLDFCLKLLGVIIGVVEVKKEDFDQGMAQNVIQLHSSLETIWKRKHEEIESDFADKAYGIVTDGRAWYFVEFIMDGDKPKISAHSETPAVLDWTEESETLDKGAGRILGRIVWLLKEAEQWGKLNMAEKRQRIN</sequence>
<gene>
    <name evidence="1" type="ORF">ALEPTO_LOCUS4702</name>
</gene>
<keyword evidence="2" id="KW-1185">Reference proteome</keyword>